<keyword evidence="1" id="KW-1133">Transmembrane helix</keyword>
<gene>
    <name evidence="2" type="ORF">LDX50_10805</name>
    <name evidence="3" type="ORF">LDX50_16775</name>
    <name evidence="4" type="ORF">LDX50_22495</name>
</gene>
<keyword evidence="5" id="KW-1185">Reference proteome</keyword>
<evidence type="ECO:0000313" key="4">
    <source>
        <dbReference type="EMBL" id="MCA6077667.1"/>
    </source>
</evidence>
<evidence type="ECO:0000313" key="5">
    <source>
        <dbReference type="Proteomes" id="UP001139409"/>
    </source>
</evidence>
<reference evidence="2" key="1">
    <citation type="submission" date="2021-09" db="EMBL/GenBank/DDBJ databases">
        <title>Fulvivirga sp. isolated from coastal sediment.</title>
        <authorList>
            <person name="Yu H."/>
        </authorList>
    </citation>
    <scope>NUCLEOTIDE SEQUENCE</scope>
    <source>
        <strain evidence="2">1062</strain>
    </source>
</reference>
<dbReference type="AlphaFoldDB" id="A0A9X1KYN1"/>
<feature type="transmembrane region" description="Helical" evidence="1">
    <location>
        <begin position="34"/>
        <end position="51"/>
    </location>
</feature>
<dbReference type="Proteomes" id="UP001139409">
    <property type="component" value="Unassembled WGS sequence"/>
</dbReference>
<proteinExistence type="predicted"/>
<keyword evidence="1" id="KW-0812">Transmembrane</keyword>
<comment type="caution">
    <text evidence="2">The sequence shown here is derived from an EMBL/GenBank/DDBJ whole genome shotgun (WGS) entry which is preliminary data.</text>
</comment>
<dbReference type="RefSeq" id="WP_225698465.1">
    <property type="nucleotide sequence ID" value="NZ_JAIXNE010000002.1"/>
</dbReference>
<keyword evidence="1" id="KW-0472">Membrane</keyword>
<evidence type="ECO:0000313" key="2">
    <source>
        <dbReference type="EMBL" id="MCA6075362.1"/>
    </source>
</evidence>
<name>A0A9X1KYN1_9BACT</name>
<evidence type="ECO:0000313" key="3">
    <source>
        <dbReference type="EMBL" id="MCA6076539.1"/>
    </source>
</evidence>
<dbReference type="EMBL" id="JAIXNE010000004">
    <property type="protein sequence ID" value="MCA6077667.1"/>
    <property type="molecule type" value="Genomic_DNA"/>
</dbReference>
<dbReference type="EMBL" id="JAIXNE010000003">
    <property type="protein sequence ID" value="MCA6076539.1"/>
    <property type="molecule type" value="Genomic_DNA"/>
</dbReference>
<accession>A0A9X1KYN1</accession>
<evidence type="ECO:0000256" key="1">
    <source>
        <dbReference type="SAM" id="Phobius"/>
    </source>
</evidence>
<protein>
    <submittedName>
        <fullName evidence="2">Uncharacterized protein</fullName>
    </submittedName>
</protein>
<organism evidence="2 5">
    <name type="scientific">Fulvivirga sedimenti</name>
    <dbReference type="NCBI Taxonomy" id="2879465"/>
    <lineage>
        <taxon>Bacteria</taxon>
        <taxon>Pseudomonadati</taxon>
        <taxon>Bacteroidota</taxon>
        <taxon>Cytophagia</taxon>
        <taxon>Cytophagales</taxon>
        <taxon>Fulvivirgaceae</taxon>
        <taxon>Fulvivirga</taxon>
    </lineage>
</organism>
<dbReference type="EMBL" id="JAIXNE010000002">
    <property type="protein sequence ID" value="MCA6075362.1"/>
    <property type="molecule type" value="Genomic_DNA"/>
</dbReference>
<sequence>MSSKSRNVLKALAVILVILAVVMQLEIIIIPALIAYKFWLAIIGFALLLFASR</sequence>